<evidence type="ECO:0000313" key="3">
    <source>
        <dbReference type="Proteomes" id="UP000589738"/>
    </source>
</evidence>
<keyword evidence="2" id="KW-0378">Hydrolase</keyword>
<dbReference type="AlphaFoldDB" id="A0A841NDJ0"/>
<evidence type="ECO:0000313" key="2">
    <source>
        <dbReference type="EMBL" id="MBB6371838.1"/>
    </source>
</evidence>
<dbReference type="RefSeq" id="WP_184164960.1">
    <property type="nucleotide sequence ID" value="NZ_JACHLC010000003.1"/>
</dbReference>
<dbReference type="EMBL" id="JACHLC010000003">
    <property type="protein sequence ID" value="MBB6371838.1"/>
    <property type="molecule type" value="Genomic_DNA"/>
</dbReference>
<protein>
    <submittedName>
        <fullName evidence="2">Erythromycin esterase</fullName>
        <ecNumber evidence="2">3.1.1.-</ecNumber>
    </submittedName>
</protein>
<dbReference type="Proteomes" id="UP000589738">
    <property type="component" value="Unassembled WGS sequence"/>
</dbReference>
<dbReference type="GO" id="GO:0016787">
    <property type="term" value="F:hydrolase activity"/>
    <property type="evidence" value="ECO:0007669"/>
    <property type="project" value="UniProtKB-KW"/>
</dbReference>
<dbReference type="InterPro" id="IPR052036">
    <property type="entry name" value="Hydrolase/PRTase-associated"/>
</dbReference>
<dbReference type="Gene3D" id="3.40.1660.10">
    <property type="entry name" value="EreA-like (biosynthetic domain)"/>
    <property type="match status" value="1"/>
</dbReference>
<feature type="chain" id="PRO_5032474056" evidence="1">
    <location>
        <begin position="24"/>
        <end position="421"/>
    </location>
</feature>
<dbReference type="Gene3D" id="3.30.1870.10">
    <property type="entry name" value="EreA-like, domain 2"/>
    <property type="match status" value="1"/>
</dbReference>
<gene>
    <name evidence="2" type="ORF">HNP36_002923</name>
</gene>
<proteinExistence type="predicted"/>
<keyword evidence="1" id="KW-0732">Signal</keyword>
<accession>A0A841NDJ0</accession>
<dbReference type="SUPFAM" id="SSF159501">
    <property type="entry name" value="EreA/ChaN-like"/>
    <property type="match status" value="1"/>
</dbReference>
<organism evidence="2 3">
    <name type="scientific">Chryseobacterium shigense</name>
    <dbReference type="NCBI Taxonomy" id="297244"/>
    <lineage>
        <taxon>Bacteria</taxon>
        <taxon>Pseudomonadati</taxon>
        <taxon>Bacteroidota</taxon>
        <taxon>Flavobacteriia</taxon>
        <taxon>Flavobacteriales</taxon>
        <taxon>Weeksellaceae</taxon>
        <taxon>Chryseobacterium group</taxon>
        <taxon>Chryseobacterium</taxon>
    </lineage>
</organism>
<dbReference type="CDD" id="cd14728">
    <property type="entry name" value="Ere-like"/>
    <property type="match status" value="1"/>
</dbReference>
<dbReference type="Gene3D" id="1.20.1440.30">
    <property type="entry name" value="Biosynthetic Protein domain"/>
    <property type="match status" value="1"/>
</dbReference>
<reference evidence="2 3" key="1">
    <citation type="submission" date="2020-08" db="EMBL/GenBank/DDBJ databases">
        <title>Functional genomics of gut bacteria from endangered species of beetles.</title>
        <authorList>
            <person name="Carlos-Shanley C."/>
        </authorList>
    </citation>
    <scope>NUCLEOTIDE SEQUENCE [LARGE SCALE GENOMIC DNA]</scope>
    <source>
        <strain evidence="2 3">S00136</strain>
    </source>
</reference>
<keyword evidence="3" id="KW-1185">Reference proteome</keyword>
<comment type="caution">
    <text evidence="2">The sequence shown here is derived from an EMBL/GenBank/DDBJ whole genome shotgun (WGS) entry which is preliminary data.</text>
</comment>
<dbReference type="PANTHER" id="PTHR31299">
    <property type="entry name" value="ESTERASE, PUTATIVE (AFU_ORTHOLOGUE AFUA_1G05850)-RELATED"/>
    <property type="match status" value="1"/>
</dbReference>
<sequence length="421" mass="49094">MKKIKFKAILPLLMILLFCSMHAQKKSLTADEKIYLKKFIYPLKSFEPNYPDQADLKVLDTFIGNSKIVALGEVSHGSSEIYKMKDRFIRYMVPHKDFSIFSLEAVMPESYLMNEYTLHGKGDPKIFLKDMRFWIWQTEEMLSMVEWMKKYNENTSKKVQFTGFDMQYYEGALEQMKSICISTGYPQENVDNFSTLLETITKQTQSKKSGRTAISETQKQALQNHFTDFRELSNKITDERERNRFLQNIRIIEQTTDKSYMKRDLYMAENIKWIHSQNPDAKMIISAHNGHINNHHLKMGSYLNRGFKDDYLTFGFAFYSGSYTAFNPGSGDVGTFPAQTAYEGTLENILNSLDIPIFILDLKSLKKENNELARWITGNEMKFRQMGSTVTQKEFRDTHVADDFDYLIFIKESTNSKLLAK</sequence>
<dbReference type="InterPro" id="IPR007815">
    <property type="entry name" value="Emycin_Estase"/>
</dbReference>
<dbReference type="GO" id="GO:0046677">
    <property type="term" value="P:response to antibiotic"/>
    <property type="evidence" value="ECO:0007669"/>
    <property type="project" value="InterPro"/>
</dbReference>
<evidence type="ECO:0000256" key="1">
    <source>
        <dbReference type="SAM" id="SignalP"/>
    </source>
</evidence>
<dbReference type="PANTHER" id="PTHR31299:SF0">
    <property type="entry name" value="ESTERASE, PUTATIVE (AFU_ORTHOLOGUE AFUA_1G05850)-RELATED"/>
    <property type="match status" value="1"/>
</dbReference>
<dbReference type="Pfam" id="PF05139">
    <property type="entry name" value="Erythro_esteras"/>
    <property type="match status" value="1"/>
</dbReference>
<name>A0A841NDJ0_9FLAO</name>
<feature type="signal peptide" evidence="1">
    <location>
        <begin position="1"/>
        <end position="23"/>
    </location>
</feature>
<dbReference type="EC" id="3.1.1.-" evidence="2"/>